<name>A0AAN9LJA9_CANGL</name>
<proteinExistence type="predicted"/>
<dbReference type="EMBL" id="JAYMYQ010000004">
    <property type="protein sequence ID" value="KAK7336671.1"/>
    <property type="molecule type" value="Genomic_DNA"/>
</dbReference>
<dbReference type="AlphaFoldDB" id="A0AAN9LJA9"/>
<dbReference type="Proteomes" id="UP001367508">
    <property type="component" value="Unassembled WGS sequence"/>
</dbReference>
<protein>
    <submittedName>
        <fullName evidence="1">Uncharacterized protein</fullName>
    </submittedName>
</protein>
<keyword evidence="2" id="KW-1185">Reference proteome</keyword>
<sequence>MEILEDEKERKIQEGINLILFHTSPVVSDRAQISSGPSEKVISFLEFRPINKVNKGYCDGFLEASVLPVMLINIYMDVRVLCGGRGIAKITFKTGLDLTLKL</sequence>
<reference evidence="1 2" key="1">
    <citation type="submission" date="2024-01" db="EMBL/GenBank/DDBJ databases">
        <title>The genomes of 5 underutilized Papilionoideae crops provide insights into root nodulation and disease resistanc.</title>
        <authorList>
            <person name="Jiang F."/>
        </authorList>
    </citation>
    <scope>NUCLEOTIDE SEQUENCE [LARGE SCALE GENOMIC DNA]</scope>
    <source>
        <strain evidence="1">LVBAO_FW01</strain>
        <tissue evidence="1">Leaves</tissue>
    </source>
</reference>
<evidence type="ECO:0000313" key="2">
    <source>
        <dbReference type="Proteomes" id="UP001367508"/>
    </source>
</evidence>
<accession>A0AAN9LJA9</accession>
<comment type="caution">
    <text evidence="1">The sequence shown here is derived from an EMBL/GenBank/DDBJ whole genome shotgun (WGS) entry which is preliminary data.</text>
</comment>
<evidence type="ECO:0000313" key="1">
    <source>
        <dbReference type="EMBL" id="KAK7336671.1"/>
    </source>
</evidence>
<gene>
    <name evidence="1" type="ORF">VNO77_17217</name>
</gene>
<organism evidence="1 2">
    <name type="scientific">Canavalia gladiata</name>
    <name type="common">Sword bean</name>
    <name type="synonym">Dolichos gladiatus</name>
    <dbReference type="NCBI Taxonomy" id="3824"/>
    <lineage>
        <taxon>Eukaryota</taxon>
        <taxon>Viridiplantae</taxon>
        <taxon>Streptophyta</taxon>
        <taxon>Embryophyta</taxon>
        <taxon>Tracheophyta</taxon>
        <taxon>Spermatophyta</taxon>
        <taxon>Magnoliopsida</taxon>
        <taxon>eudicotyledons</taxon>
        <taxon>Gunneridae</taxon>
        <taxon>Pentapetalae</taxon>
        <taxon>rosids</taxon>
        <taxon>fabids</taxon>
        <taxon>Fabales</taxon>
        <taxon>Fabaceae</taxon>
        <taxon>Papilionoideae</taxon>
        <taxon>50 kb inversion clade</taxon>
        <taxon>NPAAA clade</taxon>
        <taxon>indigoferoid/millettioid clade</taxon>
        <taxon>Phaseoleae</taxon>
        <taxon>Canavalia</taxon>
    </lineage>
</organism>